<evidence type="ECO:0000313" key="3">
    <source>
        <dbReference type="Proteomes" id="UP000829542"/>
    </source>
</evidence>
<evidence type="ECO:0008006" key="4">
    <source>
        <dbReference type="Google" id="ProtNLM"/>
    </source>
</evidence>
<feature type="transmembrane region" description="Helical" evidence="1">
    <location>
        <begin position="6"/>
        <end position="29"/>
    </location>
</feature>
<keyword evidence="1" id="KW-0812">Transmembrane</keyword>
<dbReference type="EMBL" id="CP093379">
    <property type="protein sequence ID" value="UNM96061.1"/>
    <property type="molecule type" value="Genomic_DNA"/>
</dbReference>
<organism evidence="2 3">
    <name type="scientific">Ignatzschineria rhizosphaerae</name>
    <dbReference type="NCBI Taxonomy" id="2923279"/>
    <lineage>
        <taxon>Bacteria</taxon>
        <taxon>Pseudomonadati</taxon>
        <taxon>Pseudomonadota</taxon>
        <taxon>Gammaproteobacteria</taxon>
        <taxon>Cardiobacteriales</taxon>
        <taxon>Ignatzschineriaceae</taxon>
        <taxon>Ignatzschineria</taxon>
    </lineage>
</organism>
<protein>
    <recommendedName>
        <fullName evidence="4">Phage abortive infection protein</fullName>
    </recommendedName>
</protein>
<keyword evidence="3" id="KW-1185">Reference proteome</keyword>
<dbReference type="Proteomes" id="UP000829542">
    <property type="component" value="Chromosome"/>
</dbReference>
<dbReference type="RefSeq" id="WP_242148981.1">
    <property type="nucleotide sequence ID" value="NZ_CP093379.1"/>
</dbReference>
<keyword evidence="1" id="KW-0472">Membrane</keyword>
<accession>A0ABY3X5N7</accession>
<feature type="transmembrane region" description="Helical" evidence="1">
    <location>
        <begin position="41"/>
        <end position="62"/>
    </location>
</feature>
<reference evidence="2 3" key="1">
    <citation type="submission" date="2022-03" db="EMBL/GenBank/DDBJ databases">
        <title>Ignatzschineria rhizosphaerae HR5S32.</title>
        <authorList>
            <person name="Sun J.Q."/>
            <person name="Feng J.Y."/>
        </authorList>
    </citation>
    <scope>NUCLEOTIDE SEQUENCE [LARGE SCALE GENOMIC DNA]</scope>
    <source>
        <strain evidence="2 3">HR5S32</strain>
    </source>
</reference>
<keyword evidence="1" id="KW-1133">Transmembrane helix</keyword>
<proteinExistence type="predicted"/>
<sequence>MWKKIIVGFLLTVSLIFIGFYAELSWNLIEGYPGIFKDYPMIFVGLGAAIAALVGVVISQGWQTYNIKLQSAYARELKEQELAYNKNVLISEESEAIKKEFIINTIKIKNQCKLLVDSIHDRYYLAVLEKESIVEAKLDGENSIFVKENKEDVKKMSYDCYERYRETLIDFYNISSSFQYTLIKKGAEKYYQEYIELKKEMFKMKEKLSNKTYQSINKLNRIRTLPDLREERYSFIDEYNNDSLSFLNDTLNPFFDNIISEIYSSPSTENPTQTG</sequence>
<evidence type="ECO:0000313" key="2">
    <source>
        <dbReference type="EMBL" id="UNM96061.1"/>
    </source>
</evidence>
<evidence type="ECO:0000256" key="1">
    <source>
        <dbReference type="SAM" id="Phobius"/>
    </source>
</evidence>
<name>A0ABY3X5N7_9GAMM</name>
<gene>
    <name evidence="2" type="ORF">MMG00_12805</name>
</gene>